<sequence length="141" mass="16525">MEINWSMPPPLRFMRQCHADWNQKKLSWNSVGFQFTTHGCSLSAALAEFAQFGYSLFRLSGGFNALFVHRDVAPFLGGAEVDEIFCFNRVWQDNVLRYLHWRLTDDWRRGSVEDALRHAWGNFTCYDWIFNISHIPFTLAV</sequence>
<evidence type="ECO:0000313" key="1">
    <source>
        <dbReference type="EMBL" id="CAE6939269.1"/>
    </source>
</evidence>
<reference evidence="1" key="1">
    <citation type="submission" date="2021-02" db="EMBL/GenBank/DDBJ databases">
        <authorList>
            <person name="Dougan E. K."/>
            <person name="Rhodes N."/>
            <person name="Thang M."/>
            <person name="Chan C."/>
        </authorList>
    </citation>
    <scope>NUCLEOTIDE SEQUENCE</scope>
</reference>
<name>A0A812H343_9DINO</name>
<accession>A0A812H343</accession>
<proteinExistence type="predicted"/>
<dbReference type="AlphaFoldDB" id="A0A812H343"/>
<protein>
    <submittedName>
        <fullName evidence="1">Uncharacterized protein</fullName>
    </submittedName>
</protein>
<keyword evidence="2" id="KW-1185">Reference proteome</keyword>
<dbReference type="OrthoDB" id="411264at2759"/>
<gene>
    <name evidence="1" type="ORF">SNAT2548_LOCUS1149</name>
</gene>
<organism evidence="1 2">
    <name type="scientific">Symbiodinium natans</name>
    <dbReference type="NCBI Taxonomy" id="878477"/>
    <lineage>
        <taxon>Eukaryota</taxon>
        <taxon>Sar</taxon>
        <taxon>Alveolata</taxon>
        <taxon>Dinophyceae</taxon>
        <taxon>Suessiales</taxon>
        <taxon>Symbiodiniaceae</taxon>
        <taxon>Symbiodinium</taxon>
    </lineage>
</organism>
<evidence type="ECO:0000313" key="2">
    <source>
        <dbReference type="Proteomes" id="UP000604046"/>
    </source>
</evidence>
<dbReference type="EMBL" id="CAJNDS010000060">
    <property type="protein sequence ID" value="CAE6939269.1"/>
    <property type="molecule type" value="Genomic_DNA"/>
</dbReference>
<dbReference type="Proteomes" id="UP000604046">
    <property type="component" value="Unassembled WGS sequence"/>
</dbReference>
<comment type="caution">
    <text evidence="1">The sequence shown here is derived from an EMBL/GenBank/DDBJ whole genome shotgun (WGS) entry which is preliminary data.</text>
</comment>